<sequence length="98" mass="10778">MLMKAARLHDVGTSFRIEDIERPEPGPGDVLVRVHACGIIPNMKNVMAHYAEWFPYLPLLPLPAIYGLDSAGEVVAVGDRVHGGTVGERVYITIGYEF</sequence>
<dbReference type="SUPFAM" id="SSF50129">
    <property type="entry name" value="GroES-like"/>
    <property type="match status" value="1"/>
</dbReference>
<dbReference type="RefSeq" id="WP_160677137.1">
    <property type="nucleotide sequence ID" value="NZ_WTYN01000004.1"/>
</dbReference>
<name>A0A844YHE2_9SPHN</name>
<feature type="domain" description="Alcohol dehydrogenase-like N-terminal" evidence="1">
    <location>
        <begin position="26"/>
        <end position="92"/>
    </location>
</feature>
<evidence type="ECO:0000313" key="2">
    <source>
        <dbReference type="EMBL" id="MXO63940.1"/>
    </source>
</evidence>
<dbReference type="Proteomes" id="UP000445582">
    <property type="component" value="Unassembled WGS sequence"/>
</dbReference>
<evidence type="ECO:0000313" key="3">
    <source>
        <dbReference type="Proteomes" id="UP000445582"/>
    </source>
</evidence>
<evidence type="ECO:0000259" key="1">
    <source>
        <dbReference type="Pfam" id="PF08240"/>
    </source>
</evidence>
<dbReference type="EMBL" id="WTYN01000004">
    <property type="protein sequence ID" value="MXO63940.1"/>
    <property type="molecule type" value="Genomic_DNA"/>
</dbReference>
<dbReference type="AlphaFoldDB" id="A0A844YHE2"/>
<reference evidence="2 3" key="1">
    <citation type="submission" date="2019-12" db="EMBL/GenBank/DDBJ databases">
        <title>Genomic-based taxomic classification of the family Erythrobacteraceae.</title>
        <authorList>
            <person name="Xu L."/>
        </authorList>
    </citation>
    <scope>NUCLEOTIDE SEQUENCE [LARGE SCALE GENOMIC DNA]</scope>
    <source>
        <strain evidence="2 3">MCCC 1A09965</strain>
    </source>
</reference>
<keyword evidence="3" id="KW-1185">Reference proteome</keyword>
<dbReference type="InterPro" id="IPR052585">
    <property type="entry name" value="Lipid_raft_assoc_Zn_ADH"/>
</dbReference>
<dbReference type="OrthoDB" id="9806940at2"/>
<dbReference type="InterPro" id="IPR011032">
    <property type="entry name" value="GroES-like_sf"/>
</dbReference>
<dbReference type="Pfam" id="PF08240">
    <property type="entry name" value="ADH_N"/>
    <property type="match status" value="1"/>
</dbReference>
<accession>A0A844YHE2</accession>
<dbReference type="Gene3D" id="3.90.180.10">
    <property type="entry name" value="Medium-chain alcohol dehydrogenases, catalytic domain"/>
    <property type="match status" value="1"/>
</dbReference>
<dbReference type="InterPro" id="IPR013154">
    <property type="entry name" value="ADH-like_N"/>
</dbReference>
<proteinExistence type="predicted"/>
<protein>
    <submittedName>
        <fullName evidence="2">Alcohol dehydrogenase catalytic domain-containing protein</fullName>
    </submittedName>
</protein>
<organism evidence="2 3">
    <name type="scientific">Qipengyuania oceanensis</name>
    <dbReference type="NCBI Taxonomy" id="1463597"/>
    <lineage>
        <taxon>Bacteria</taxon>
        <taxon>Pseudomonadati</taxon>
        <taxon>Pseudomonadota</taxon>
        <taxon>Alphaproteobacteria</taxon>
        <taxon>Sphingomonadales</taxon>
        <taxon>Erythrobacteraceae</taxon>
        <taxon>Qipengyuania</taxon>
    </lineage>
</organism>
<dbReference type="PANTHER" id="PTHR43482">
    <property type="entry name" value="PROTEIN AST1-RELATED"/>
    <property type="match status" value="1"/>
</dbReference>
<dbReference type="PANTHER" id="PTHR43482:SF1">
    <property type="entry name" value="PROTEIN AST1-RELATED"/>
    <property type="match status" value="1"/>
</dbReference>
<gene>
    <name evidence="2" type="ORF">GRI48_13095</name>
</gene>
<comment type="caution">
    <text evidence="2">The sequence shown here is derived from an EMBL/GenBank/DDBJ whole genome shotgun (WGS) entry which is preliminary data.</text>
</comment>